<reference evidence="2 3" key="1">
    <citation type="journal article" date="2016" name="Mol. Biol. Evol.">
        <title>Comparative Genomics of Early-Diverging Mushroom-Forming Fungi Provides Insights into the Origins of Lignocellulose Decay Capabilities.</title>
        <authorList>
            <person name="Nagy L.G."/>
            <person name="Riley R."/>
            <person name="Tritt A."/>
            <person name="Adam C."/>
            <person name="Daum C."/>
            <person name="Floudas D."/>
            <person name="Sun H."/>
            <person name="Yadav J.S."/>
            <person name="Pangilinan J."/>
            <person name="Larsson K.H."/>
            <person name="Matsuura K."/>
            <person name="Barry K."/>
            <person name="Labutti K."/>
            <person name="Kuo R."/>
            <person name="Ohm R.A."/>
            <person name="Bhattacharya S.S."/>
            <person name="Shirouzu T."/>
            <person name="Yoshinaga Y."/>
            <person name="Martin F.M."/>
            <person name="Grigoriev I.V."/>
            <person name="Hibbett D.S."/>
        </authorList>
    </citation>
    <scope>NUCLEOTIDE SEQUENCE [LARGE SCALE GENOMIC DNA]</scope>
    <source>
        <strain evidence="2 3">HHB14362 ss-1</strain>
    </source>
</reference>
<evidence type="ECO:0000313" key="2">
    <source>
        <dbReference type="EMBL" id="KZT19921.1"/>
    </source>
</evidence>
<gene>
    <name evidence="2" type="ORF">NEOLEDRAFT_1151704</name>
</gene>
<dbReference type="EMBL" id="KV425630">
    <property type="protein sequence ID" value="KZT19921.1"/>
    <property type="molecule type" value="Genomic_DNA"/>
</dbReference>
<name>A0A165NPC2_9AGAM</name>
<evidence type="ECO:0000313" key="3">
    <source>
        <dbReference type="Proteomes" id="UP000076761"/>
    </source>
</evidence>
<dbReference type="Proteomes" id="UP000076761">
    <property type="component" value="Unassembled WGS sequence"/>
</dbReference>
<feature type="region of interest" description="Disordered" evidence="1">
    <location>
        <begin position="165"/>
        <end position="203"/>
    </location>
</feature>
<feature type="region of interest" description="Disordered" evidence="1">
    <location>
        <begin position="121"/>
        <end position="149"/>
    </location>
</feature>
<evidence type="ECO:0000256" key="1">
    <source>
        <dbReference type="SAM" id="MobiDB-lite"/>
    </source>
</evidence>
<dbReference type="AlphaFoldDB" id="A0A165NPC2"/>
<feature type="compositionally biased region" description="Low complexity" evidence="1">
    <location>
        <begin position="135"/>
        <end position="146"/>
    </location>
</feature>
<feature type="compositionally biased region" description="Polar residues" evidence="1">
    <location>
        <begin position="121"/>
        <end position="130"/>
    </location>
</feature>
<protein>
    <submittedName>
        <fullName evidence="2">Uncharacterized protein</fullName>
    </submittedName>
</protein>
<organism evidence="2 3">
    <name type="scientific">Neolentinus lepideus HHB14362 ss-1</name>
    <dbReference type="NCBI Taxonomy" id="1314782"/>
    <lineage>
        <taxon>Eukaryota</taxon>
        <taxon>Fungi</taxon>
        <taxon>Dikarya</taxon>
        <taxon>Basidiomycota</taxon>
        <taxon>Agaricomycotina</taxon>
        <taxon>Agaricomycetes</taxon>
        <taxon>Gloeophyllales</taxon>
        <taxon>Gloeophyllaceae</taxon>
        <taxon>Neolentinus</taxon>
    </lineage>
</organism>
<accession>A0A165NPC2</accession>
<proteinExistence type="predicted"/>
<feature type="compositionally biased region" description="Acidic residues" evidence="1">
    <location>
        <begin position="189"/>
        <end position="203"/>
    </location>
</feature>
<sequence length="203" mass="21211">MADGLDGATADAVVLPATGLRIPMSQMLGLPDMGALPRVPVMSARLHAPVTSAHHRVHVTGAPFDAHVLPSDTFTVRPPLMTASLRLPLLPLPNGDGPYSQMATTVHTDTNSSVGTGTQAMTPTNQTQLPGNVVASDDGSSANAASEVQMDNVIQELSGLEVRAIEPMDVDETADATPKDSDGLYSYDQDAEGEDDPDEQGKQ</sequence>
<dbReference type="InParanoid" id="A0A165NPC2"/>
<keyword evidence="3" id="KW-1185">Reference proteome</keyword>